<accession>A0A367KKR9</accession>
<proteinExistence type="predicted"/>
<keyword evidence="2" id="KW-1185">Reference proteome</keyword>
<dbReference type="AlphaFoldDB" id="A0A367KKR9"/>
<dbReference type="OrthoDB" id="10275506at2759"/>
<feature type="non-terminal residue" evidence="1">
    <location>
        <position position="1"/>
    </location>
</feature>
<dbReference type="EMBL" id="PJQM01001243">
    <property type="protein sequence ID" value="RCI02835.1"/>
    <property type="molecule type" value="Genomic_DNA"/>
</dbReference>
<name>A0A367KKR9_RHIST</name>
<gene>
    <name evidence="1" type="ORF">CU098_004113</name>
</gene>
<sequence>PETALKIAAKLYESKHDSFYVYEIKQPSIKSKDFQAKDFQKVVSFLKKATNKREGYCCLGMTCFGTSTS</sequence>
<organism evidence="1 2">
    <name type="scientific">Rhizopus stolonifer</name>
    <name type="common">Rhizopus nigricans</name>
    <dbReference type="NCBI Taxonomy" id="4846"/>
    <lineage>
        <taxon>Eukaryota</taxon>
        <taxon>Fungi</taxon>
        <taxon>Fungi incertae sedis</taxon>
        <taxon>Mucoromycota</taxon>
        <taxon>Mucoromycotina</taxon>
        <taxon>Mucoromycetes</taxon>
        <taxon>Mucorales</taxon>
        <taxon>Mucorineae</taxon>
        <taxon>Rhizopodaceae</taxon>
        <taxon>Rhizopus</taxon>
    </lineage>
</organism>
<reference evidence="1 2" key="1">
    <citation type="journal article" date="2018" name="G3 (Bethesda)">
        <title>Phylogenetic and Phylogenomic Definition of Rhizopus Species.</title>
        <authorList>
            <person name="Gryganskyi A.P."/>
            <person name="Golan J."/>
            <person name="Dolatabadi S."/>
            <person name="Mondo S."/>
            <person name="Robb S."/>
            <person name="Idnurm A."/>
            <person name="Muszewska A."/>
            <person name="Steczkiewicz K."/>
            <person name="Masonjones S."/>
            <person name="Liao H.L."/>
            <person name="Gajdeczka M.T."/>
            <person name="Anike F."/>
            <person name="Vuek A."/>
            <person name="Anishchenko I.M."/>
            <person name="Voigt K."/>
            <person name="de Hoog G.S."/>
            <person name="Smith M.E."/>
            <person name="Heitman J."/>
            <person name="Vilgalys R."/>
            <person name="Stajich J.E."/>
        </authorList>
    </citation>
    <scope>NUCLEOTIDE SEQUENCE [LARGE SCALE GENOMIC DNA]</scope>
    <source>
        <strain evidence="1 2">LSU 92-RS-03</strain>
    </source>
</reference>
<evidence type="ECO:0000313" key="1">
    <source>
        <dbReference type="EMBL" id="RCI02835.1"/>
    </source>
</evidence>
<protein>
    <submittedName>
        <fullName evidence="1">Uncharacterized protein</fullName>
    </submittedName>
</protein>
<evidence type="ECO:0000313" key="2">
    <source>
        <dbReference type="Proteomes" id="UP000253551"/>
    </source>
</evidence>
<comment type="caution">
    <text evidence="1">The sequence shown here is derived from an EMBL/GenBank/DDBJ whole genome shotgun (WGS) entry which is preliminary data.</text>
</comment>
<dbReference type="Proteomes" id="UP000253551">
    <property type="component" value="Unassembled WGS sequence"/>
</dbReference>